<comment type="caution">
    <text evidence="4">The sequence shown here is derived from an EMBL/GenBank/DDBJ whole genome shotgun (WGS) entry which is preliminary data.</text>
</comment>
<sequence length="245" mass="27087">MPTGNSAAGSRERQQQKVAPADQHFASQSDFSGDGWRVFKIMSEFVSGFENMAEIGPAVTVFGSTRVQPGENEYLLAEEVGRLLAAHGFATITGGGPGVMEAANKGAQQAGGASIGFNIALPNQQTPNAFIDRERLLTFQYFFVRKVMFLKYSQAFIVLPGGFGTMDEFSEAVTLIQTRKSDCFPVILMGSSYWKGLYSWMKDTMYAEKGFISSGDLEFIFLEDDPQKVIDIIRSFHQRGYTLNF</sequence>
<proteinExistence type="inferred from homology"/>
<accession>A0ABR9XNJ3</accession>
<dbReference type="PANTHER" id="PTHR43393">
    <property type="entry name" value="CYTOKININ RIBOSIDE 5'-MONOPHOSPHATE PHOSPHORIBOHYDROLASE"/>
    <property type="match status" value="1"/>
</dbReference>
<dbReference type="InterPro" id="IPR052341">
    <property type="entry name" value="LOG_family_nucleotidases"/>
</dbReference>
<keyword evidence="5" id="KW-1185">Reference proteome</keyword>
<keyword evidence="2" id="KW-0203">Cytokinin biosynthesis</keyword>
<dbReference type="PANTHER" id="PTHR43393:SF3">
    <property type="entry name" value="LYSINE DECARBOXYLASE-LIKE PROTEIN"/>
    <property type="match status" value="1"/>
</dbReference>
<dbReference type="RefSeq" id="WP_114607693.1">
    <property type="nucleotide sequence ID" value="NZ_JABVZQ010000002.1"/>
</dbReference>
<keyword evidence="2" id="KW-0378">Hydrolase</keyword>
<dbReference type="Gene3D" id="3.40.50.450">
    <property type="match status" value="1"/>
</dbReference>
<evidence type="ECO:0000256" key="3">
    <source>
        <dbReference type="SAM" id="MobiDB-lite"/>
    </source>
</evidence>
<comment type="catalytic activity">
    <reaction evidence="1">
        <text>AMP + H2O = D-ribose 5-phosphate + adenine</text>
        <dbReference type="Rhea" id="RHEA:20129"/>
        <dbReference type="ChEBI" id="CHEBI:15377"/>
        <dbReference type="ChEBI" id="CHEBI:16708"/>
        <dbReference type="ChEBI" id="CHEBI:78346"/>
        <dbReference type="ChEBI" id="CHEBI:456215"/>
        <dbReference type="EC" id="3.2.2.4"/>
    </reaction>
</comment>
<dbReference type="InterPro" id="IPR005269">
    <property type="entry name" value="LOG"/>
</dbReference>
<evidence type="ECO:0000256" key="1">
    <source>
        <dbReference type="ARBA" id="ARBA00000274"/>
    </source>
</evidence>
<evidence type="ECO:0000313" key="5">
    <source>
        <dbReference type="Proteomes" id="UP000619838"/>
    </source>
</evidence>
<dbReference type="EMBL" id="JADGII010000001">
    <property type="protein sequence ID" value="MBF0635583.1"/>
    <property type="molecule type" value="Genomic_DNA"/>
</dbReference>
<dbReference type="Proteomes" id="UP000619838">
    <property type="component" value="Unassembled WGS sequence"/>
</dbReference>
<evidence type="ECO:0000256" key="2">
    <source>
        <dbReference type="RuleBase" id="RU363015"/>
    </source>
</evidence>
<comment type="similarity">
    <text evidence="2">Belongs to the LOG family.</text>
</comment>
<protein>
    <recommendedName>
        <fullName evidence="2">Cytokinin riboside 5'-monophosphate phosphoribohydrolase</fullName>
        <ecNumber evidence="2">3.2.2.n1</ecNumber>
    </recommendedName>
</protein>
<dbReference type="InterPro" id="IPR031100">
    <property type="entry name" value="LOG_fam"/>
</dbReference>
<dbReference type="NCBIfam" id="TIGR00730">
    <property type="entry name" value="Rossman fold protein, TIGR00730 family"/>
    <property type="match status" value="1"/>
</dbReference>
<organism evidence="4 5">
    <name type="scientific">Prosthecochloris ethylica</name>
    <dbReference type="NCBI Taxonomy" id="2743976"/>
    <lineage>
        <taxon>Bacteria</taxon>
        <taxon>Pseudomonadati</taxon>
        <taxon>Chlorobiota</taxon>
        <taxon>Chlorobiia</taxon>
        <taxon>Chlorobiales</taxon>
        <taxon>Chlorobiaceae</taxon>
        <taxon>Prosthecochloris</taxon>
    </lineage>
</organism>
<dbReference type="EC" id="3.2.2.n1" evidence="2"/>
<evidence type="ECO:0000313" key="4">
    <source>
        <dbReference type="EMBL" id="MBF0635583.1"/>
    </source>
</evidence>
<gene>
    <name evidence="4" type="ORF">INT08_00110</name>
</gene>
<feature type="region of interest" description="Disordered" evidence="3">
    <location>
        <begin position="1"/>
        <end position="28"/>
    </location>
</feature>
<reference evidence="4 5" key="1">
    <citation type="journal article" date="2020" name="Microorganisms">
        <title>Simultaneous Genome Sequencing of Prosthecochloris ethylica and Desulfuromonas acetoxidans within a Syntrophic Mixture Reveals Unique Pili and Protein Interactions.</title>
        <authorList>
            <person name="Kyndt J.A."/>
            <person name="Van Beeumen J.J."/>
            <person name="Meyer T.E."/>
        </authorList>
    </citation>
    <scope>NUCLEOTIDE SEQUENCE [LARGE SCALE GENOMIC DNA]</scope>
    <source>
        <strain evidence="4 5">N3</strain>
    </source>
</reference>
<dbReference type="SUPFAM" id="SSF102405">
    <property type="entry name" value="MCP/YpsA-like"/>
    <property type="match status" value="1"/>
</dbReference>
<name>A0ABR9XNJ3_9CHLB</name>
<dbReference type="Pfam" id="PF03641">
    <property type="entry name" value="Lysine_decarbox"/>
    <property type="match status" value="1"/>
</dbReference>